<dbReference type="PANTHER" id="PTHR33495">
    <property type="entry name" value="ANTI-SIGMA FACTOR ANTAGONIST TM_1081-RELATED-RELATED"/>
    <property type="match status" value="1"/>
</dbReference>
<dbReference type="RefSeq" id="WP_187815235.1">
    <property type="nucleotide sequence ID" value="NZ_JACTVJ010000010.1"/>
</dbReference>
<dbReference type="PANTHER" id="PTHR33495:SF2">
    <property type="entry name" value="ANTI-SIGMA FACTOR ANTAGONIST TM_1081-RELATED"/>
    <property type="match status" value="1"/>
</dbReference>
<dbReference type="EMBL" id="JACTVJ010000010">
    <property type="protein sequence ID" value="MBC9714764.1"/>
    <property type="molecule type" value="Genomic_DNA"/>
</dbReference>
<sequence length="114" mass="12184">MPELPGEQFRIDLVAGVDPVLVILSGEFDLLAVPSLQETLEPLSSRRIEIDCADVRFLDSSGLGALVDQVRRSRLAGGHAAVIHVPPAMLQVLEISGCLDFLTDPPDDPAPGNM</sequence>
<dbReference type="InterPro" id="IPR002645">
    <property type="entry name" value="STAS_dom"/>
</dbReference>
<proteinExistence type="predicted"/>
<dbReference type="PROSITE" id="PS50801">
    <property type="entry name" value="STAS"/>
    <property type="match status" value="1"/>
</dbReference>
<protein>
    <submittedName>
        <fullName evidence="2">STAS domain-containing protein</fullName>
    </submittedName>
</protein>
<evidence type="ECO:0000313" key="2">
    <source>
        <dbReference type="EMBL" id="MBC9714764.1"/>
    </source>
</evidence>
<organism evidence="2 3">
    <name type="scientific">Streptomyces polyasparticus</name>
    <dbReference type="NCBI Taxonomy" id="2767826"/>
    <lineage>
        <taxon>Bacteria</taxon>
        <taxon>Bacillati</taxon>
        <taxon>Actinomycetota</taxon>
        <taxon>Actinomycetes</taxon>
        <taxon>Kitasatosporales</taxon>
        <taxon>Streptomycetaceae</taxon>
        <taxon>Streptomyces</taxon>
    </lineage>
</organism>
<evidence type="ECO:0000313" key="3">
    <source>
        <dbReference type="Proteomes" id="UP000642284"/>
    </source>
</evidence>
<keyword evidence="3" id="KW-1185">Reference proteome</keyword>
<dbReference type="CDD" id="cd07043">
    <property type="entry name" value="STAS_anti-anti-sigma_factors"/>
    <property type="match status" value="1"/>
</dbReference>
<reference evidence="2 3" key="1">
    <citation type="submission" date="2020-08" db="EMBL/GenBank/DDBJ databases">
        <title>Genemic of Streptomyces polyaspartic.</title>
        <authorList>
            <person name="Liu W."/>
        </authorList>
    </citation>
    <scope>NUCLEOTIDE SEQUENCE [LARGE SCALE GENOMIC DNA]</scope>
    <source>
        <strain evidence="2 3">TRM66268-LWL</strain>
    </source>
</reference>
<evidence type="ECO:0000259" key="1">
    <source>
        <dbReference type="PROSITE" id="PS50801"/>
    </source>
</evidence>
<dbReference type="Proteomes" id="UP000642284">
    <property type="component" value="Unassembled WGS sequence"/>
</dbReference>
<dbReference type="InterPro" id="IPR036513">
    <property type="entry name" value="STAS_dom_sf"/>
</dbReference>
<comment type="caution">
    <text evidence="2">The sequence shown here is derived from an EMBL/GenBank/DDBJ whole genome shotgun (WGS) entry which is preliminary data.</text>
</comment>
<gene>
    <name evidence="2" type="ORF">H9Y04_19615</name>
</gene>
<accession>A0ABR7SIH6</accession>
<dbReference type="SUPFAM" id="SSF52091">
    <property type="entry name" value="SpoIIaa-like"/>
    <property type="match status" value="1"/>
</dbReference>
<feature type="domain" description="STAS" evidence="1">
    <location>
        <begin position="20"/>
        <end position="114"/>
    </location>
</feature>
<dbReference type="Gene3D" id="3.30.750.24">
    <property type="entry name" value="STAS domain"/>
    <property type="match status" value="1"/>
</dbReference>
<name>A0ABR7SIH6_9ACTN</name>
<dbReference type="Pfam" id="PF13466">
    <property type="entry name" value="STAS_2"/>
    <property type="match status" value="1"/>
</dbReference>
<dbReference type="InterPro" id="IPR058548">
    <property type="entry name" value="MlaB-like_STAS"/>
</dbReference>